<name>A0A0G1UGI3_9BACT</name>
<comment type="caution">
    <text evidence="1">The sequence shown here is derived from an EMBL/GenBank/DDBJ whole genome shotgun (WGS) entry which is preliminary data.</text>
</comment>
<reference evidence="1 2" key="1">
    <citation type="journal article" date="2015" name="Nature">
        <title>rRNA introns, odd ribosomes, and small enigmatic genomes across a large radiation of phyla.</title>
        <authorList>
            <person name="Brown C.T."/>
            <person name="Hug L.A."/>
            <person name="Thomas B.C."/>
            <person name="Sharon I."/>
            <person name="Castelle C.J."/>
            <person name="Singh A."/>
            <person name="Wilkins M.J."/>
            <person name="Williams K.H."/>
            <person name="Banfield J.F."/>
        </authorList>
    </citation>
    <scope>NUCLEOTIDE SEQUENCE [LARGE SCALE GENOMIC DNA]</scope>
</reference>
<dbReference type="SUPFAM" id="SSF63825">
    <property type="entry name" value="YWTD domain"/>
    <property type="match status" value="1"/>
</dbReference>
<proteinExistence type="predicted"/>
<sequence length="72" mass="7598">GLVGSAIYTDDETEKLYVLDAAGGRVVVLAKTGEYESQYTAEAIKGATGLVVDEKAGKIYLIVGGRVLSIKY</sequence>
<dbReference type="Proteomes" id="UP000034307">
    <property type="component" value="Unassembled WGS sequence"/>
</dbReference>
<evidence type="ECO:0000313" key="1">
    <source>
        <dbReference type="EMBL" id="KKU56820.1"/>
    </source>
</evidence>
<dbReference type="AlphaFoldDB" id="A0A0G1UGI3"/>
<gene>
    <name evidence="1" type="ORF">UX80_C0031G0016</name>
</gene>
<dbReference type="EMBL" id="LCNO01000031">
    <property type="protein sequence ID" value="KKU56820.1"/>
    <property type="molecule type" value="Genomic_DNA"/>
</dbReference>
<protein>
    <submittedName>
        <fullName evidence="1">Uncharacterized protein</fullName>
    </submittedName>
</protein>
<feature type="non-terminal residue" evidence="1">
    <location>
        <position position="1"/>
    </location>
</feature>
<organism evidence="1 2">
    <name type="scientific">Candidatus Amesbacteria bacterium GW2011_GWA2_47_11b</name>
    <dbReference type="NCBI Taxonomy" id="1618358"/>
    <lineage>
        <taxon>Bacteria</taxon>
        <taxon>Candidatus Amesiibacteriota</taxon>
    </lineage>
</organism>
<dbReference type="STRING" id="1618358.UX80_C0031G0016"/>
<accession>A0A0G1UGI3</accession>
<evidence type="ECO:0000313" key="2">
    <source>
        <dbReference type="Proteomes" id="UP000034307"/>
    </source>
</evidence>